<dbReference type="NCBIfam" id="TIGR03567">
    <property type="entry name" value="FMN_reduc_SsuE"/>
    <property type="match status" value="1"/>
</dbReference>
<gene>
    <name evidence="6" type="primary">ssuE</name>
    <name evidence="6" type="ORF">E0W60_20705</name>
</gene>
<dbReference type="EMBL" id="CP038635">
    <property type="protein sequence ID" value="QBY53502.1"/>
    <property type="molecule type" value="Genomic_DNA"/>
</dbReference>
<dbReference type="OrthoDB" id="1643408at2"/>
<dbReference type="PANTHER" id="PTHR43408">
    <property type="entry name" value="FMN REDUCTASE (NADPH)"/>
    <property type="match status" value="1"/>
</dbReference>
<keyword evidence="4 6" id="KW-0560">Oxidoreductase</keyword>
<reference evidence="6 7" key="1">
    <citation type="submission" date="2019-03" db="EMBL/GenBank/DDBJ databases">
        <title>Efficiently degradation of phenoxyalkanoic acid herbicides by Cupriavidus oxalaticus strain X32.</title>
        <authorList>
            <person name="Sheng X."/>
        </authorList>
    </citation>
    <scope>NUCLEOTIDE SEQUENCE [LARGE SCALE GENOMIC DNA]</scope>
    <source>
        <strain evidence="6 7">X32</strain>
    </source>
</reference>
<dbReference type="SUPFAM" id="SSF52218">
    <property type="entry name" value="Flavoproteins"/>
    <property type="match status" value="1"/>
</dbReference>
<name>A0A4V1BYZ1_9BURK</name>
<dbReference type="RefSeq" id="WP_135705462.1">
    <property type="nucleotide sequence ID" value="NZ_CP038635.1"/>
</dbReference>
<dbReference type="InterPro" id="IPR029039">
    <property type="entry name" value="Flavoprotein-like_sf"/>
</dbReference>
<evidence type="ECO:0000313" key="6">
    <source>
        <dbReference type="EMBL" id="QBY53502.1"/>
    </source>
</evidence>
<dbReference type="STRING" id="1349762.GCA_001592245_01509"/>
<dbReference type="EC" id="1.5.1.38" evidence="6"/>
<evidence type="ECO:0000259" key="5">
    <source>
        <dbReference type="Pfam" id="PF03358"/>
    </source>
</evidence>
<evidence type="ECO:0000256" key="3">
    <source>
        <dbReference type="ARBA" id="ARBA00022643"/>
    </source>
</evidence>
<organism evidence="6 7">
    <name type="scientific">Cupriavidus oxalaticus</name>
    <dbReference type="NCBI Taxonomy" id="96344"/>
    <lineage>
        <taxon>Bacteria</taxon>
        <taxon>Pseudomonadati</taxon>
        <taxon>Pseudomonadota</taxon>
        <taxon>Betaproteobacteria</taxon>
        <taxon>Burkholderiales</taxon>
        <taxon>Burkholderiaceae</taxon>
        <taxon>Cupriavidus</taxon>
    </lineage>
</organism>
<dbReference type="Pfam" id="PF03358">
    <property type="entry name" value="FMN_red"/>
    <property type="match status" value="1"/>
</dbReference>
<keyword evidence="3" id="KW-0288">FMN</keyword>
<feature type="domain" description="NADPH-dependent FMN reductase-like" evidence="5">
    <location>
        <begin position="1"/>
        <end position="143"/>
    </location>
</feature>
<dbReference type="AlphaFoldDB" id="A0A4V1BYZ1"/>
<evidence type="ECO:0000313" key="7">
    <source>
        <dbReference type="Proteomes" id="UP000295294"/>
    </source>
</evidence>
<dbReference type="PANTHER" id="PTHR43408:SF1">
    <property type="entry name" value="FMN REDUCTASE (NADPH)"/>
    <property type="match status" value="1"/>
</dbReference>
<dbReference type="InterPro" id="IPR020048">
    <property type="entry name" value="NADPH-dep_FMN_reduc_SsuE"/>
</dbReference>
<dbReference type="GO" id="GO:0052873">
    <property type="term" value="F:FMN reductase (NADPH) activity"/>
    <property type="evidence" value="ECO:0007669"/>
    <property type="project" value="UniProtKB-EC"/>
</dbReference>
<dbReference type="Gene3D" id="3.40.50.360">
    <property type="match status" value="1"/>
</dbReference>
<keyword evidence="2" id="KW-0285">Flavoprotein</keyword>
<dbReference type="InterPro" id="IPR051814">
    <property type="entry name" value="NAD(P)H-dep_FMN_reductase"/>
</dbReference>
<dbReference type="KEGG" id="cox:E0W60_20705"/>
<protein>
    <submittedName>
        <fullName evidence="6">FMN reductase (NADPH)</fullName>
        <ecNumber evidence="6">1.5.1.38</ecNumber>
    </submittedName>
</protein>
<dbReference type="GO" id="GO:0046306">
    <property type="term" value="P:alkanesulfonate catabolic process"/>
    <property type="evidence" value="ECO:0007669"/>
    <property type="project" value="InterPro"/>
</dbReference>
<proteinExistence type="inferred from homology"/>
<accession>A0A4V1BYZ1</accession>
<dbReference type="Proteomes" id="UP000295294">
    <property type="component" value="Chromosome 2"/>
</dbReference>
<evidence type="ECO:0000256" key="4">
    <source>
        <dbReference type="ARBA" id="ARBA00023002"/>
    </source>
</evidence>
<dbReference type="InterPro" id="IPR005025">
    <property type="entry name" value="FMN_Rdtase-like_dom"/>
</dbReference>
<evidence type="ECO:0000256" key="1">
    <source>
        <dbReference type="ARBA" id="ARBA00005990"/>
    </source>
</evidence>
<comment type="similarity">
    <text evidence="1">Belongs to the SsuE family.</text>
</comment>
<sequence>MSILTLSGSPSVQSRSGLVLAHLRTALEAAGERTRHLDLRDLPAGPLLAARVDDDAIAAATRAVAEAQVVVLATPVYKAAYSGLLKAFLDLLPQTGLRDKIVLPIATGGSLAHALAIDYALRPVLSALGSRQILPGIFAVDQQIDTSASSASSDGGGVRQARFDAALSARLDEGLLRVRDALAHARIEVPLDALDVVPGAFVQRAAAAAVVAERCTA</sequence>
<evidence type="ECO:0000256" key="2">
    <source>
        <dbReference type="ARBA" id="ARBA00022630"/>
    </source>
</evidence>